<dbReference type="RefSeq" id="WP_113744278.1">
    <property type="nucleotide sequence ID" value="NZ_UAPV01000001.1"/>
</dbReference>
<keyword evidence="5" id="KW-0812">Transmembrane</keyword>
<gene>
    <name evidence="7" type="primary">mcp4_6</name>
    <name evidence="7" type="ORF">NCTC13093_01580</name>
</gene>
<protein>
    <submittedName>
        <fullName evidence="7">Methyl-accepting chemotaxis protein 4</fullName>
    </submittedName>
</protein>
<dbReference type="AlphaFoldDB" id="A0A2X0VBI0"/>
<dbReference type="Pfam" id="PF00015">
    <property type="entry name" value="MCPsignal"/>
    <property type="match status" value="1"/>
</dbReference>
<dbReference type="GO" id="GO:0007165">
    <property type="term" value="P:signal transduction"/>
    <property type="evidence" value="ECO:0007669"/>
    <property type="project" value="UniProtKB-KW"/>
</dbReference>
<organism evidence="7 8">
    <name type="scientific">Anaerobiospirillum thomasii</name>
    <dbReference type="NCBI Taxonomy" id="179995"/>
    <lineage>
        <taxon>Bacteria</taxon>
        <taxon>Pseudomonadati</taxon>
        <taxon>Pseudomonadota</taxon>
        <taxon>Gammaproteobacteria</taxon>
        <taxon>Aeromonadales</taxon>
        <taxon>Succinivibrionaceae</taxon>
        <taxon>Anaerobiospirillum</taxon>
    </lineage>
</organism>
<dbReference type="EMBL" id="UAPV01000001">
    <property type="protein sequence ID" value="SPT70175.1"/>
    <property type="molecule type" value="Genomic_DNA"/>
</dbReference>
<keyword evidence="8" id="KW-1185">Reference proteome</keyword>
<evidence type="ECO:0000313" key="7">
    <source>
        <dbReference type="EMBL" id="SPT70175.1"/>
    </source>
</evidence>
<keyword evidence="5" id="KW-1133">Transmembrane helix</keyword>
<evidence type="ECO:0000313" key="8">
    <source>
        <dbReference type="Proteomes" id="UP000250086"/>
    </source>
</evidence>
<dbReference type="Gene3D" id="1.10.287.950">
    <property type="entry name" value="Methyl-accepting chemotaxis protein"/>
    <property type="match status" value="1"/>
</dbReference>
<keyword evidence="2 4" id="KW-0807">Transducer</keyword>
<evidence type="ECO:0000256" key="4">
    <source>
        <dbReference type="PROSITE-ProRule" id="PRU00284"/>
    </source>
</evidence>
<feature type="transmembrane region" description="Helical" evidence="5">
    <location>
        <begin position="12"/>
        <end position="35"/>
    </location>
</feature>
<evidence type="ECO:0000256" key="5">
    <source>
        <dbReference type="SAM" id="Phobius"/>
    </source>
</evidence>
<dbReference type="InterPro" id="IPR004089">
    <property type="entry name" value="MCPsignal_dom"/>
</dbReference>
<feature type="domain" description="Methyl-accepting transducer" evidence="6">
    <location>
        <begin position="269"/>
        <end position="505"/>
    </location>
</feature>
<dbReference type="GO" id="GO:0006935">
    <property type="term" value="P:chemotaxis"/>
    <property type="evidence" value="ECO:0007669"/>
    <property type="project" value="UniProtKB-ARBA"/>
</dbReference>
<sequence length="565" mass="61853">MSFIKNLSIKAKLLGGFTLVTILALIVAAVAIYAIQVSVQVEKQLKHTINVDMHRTFLLSDRYDKVRDWVTDILVVDATSKQYIETGRIVVGEMVKALEWAESTPKTNIFTDKVVETRNSMREVANLILEGYLPYLERGMEDEAMKLLSTRIAASMSIATKNFQEITLSYNRILSDEASKLNLTTSLYIVISLTVLGVIIAQSIAYIISKYIVNHTHTIKDTALEIRNGNFAIELDAKKFPHDEIGDIYESNRDIIDTLSNTLAKVVVTSNILATESKDLNAASKQIRDGAHDAENQSITVAAAANQMVSTTSDIAKNCYIASQTSEVARNETNIGVDKVRSTVASIKEQSVFTREDAEKVMRLAEQSQKIGSIVGTIDEIAAQTNLLALNAAIEAARAGEAGRGFAVVADEVRALASRTSKSTQEITAMVRSIQEDSKTATDSMNESVVQMEKVAEKAGELESTLNTIMNSVNEVNAQITQIATAAEEQTTATSEISSNMQSISNIAQTSHEVANQAVAISDDALSLIDNITKDLEFFKIQRSTLDKVNSEFNHKILTIDLKKA</sequence>
<dbReference type="SMART" id="SM00283">
    <property type="entry name" value="MA"/>
    <property type="match status" value="1"/>
</dbReference>
<dbReference type="GO" id="GO:0016020">
    <property type="term" value="C:membrane"/>
    <property type="evidence" value="ECO:0007669"/>
    <property type="project" value="UniProtKB-SubCell"/>
</dbReference>
<dbReference type="PANTHER" id="PTHR32089">
    <property type="entry name" value="METHYL-ACCEPTING CHEMOTAXIS PROTEIN MCPB"/>
    <property type="match status" value="1"/>
</dbReference>
<comment type="similarity">
    <text evidence="3">Belongs to the methyl-accepting chemotaxis (MCP) protein family.</text>
</comment>
<evidence type="ECO:0000256" key="2">
    <source>
        <dbReference type="ARBA" id="ARBA00023224"/>
    </source>
</evidence>
<evidence type="ECO:0000256" key="3">
    <source>
        <dbReference type="ARBA" id="ARBA00029447"/>
    </source>
</evidence>
<name>A0A2X0VBI0_9GAMM</name>
<dbReference type="PROSITE" id="PS50111">
    <property type="entry name" value="CHEMOTAXIS_TRANSDUC_2"/>
    <property type="match status" value="1"/>
</dbReference>
<comment type="subcellular location">
    <subcellularLocation>
        <location evidence="1">Membrane</location>
    </subcellularLocation>
</comment>
<evidence type="ECO:0000259" key="6">
    <source>
        <dbReference type="PROSITE" id="PS50111"/>
    </source>
</evidence>
<dbReference type="PANTHER" id="PTHR32089:SF112">
    <property type="entry name" value="LYSOZYME-LIKE PROTEIN-RELATED"/>
    <property type="match status" value="1"/>
</dbReference>
<dbReference type="Proteomes" id="UP000250086">
    <property type="component" value="Unassembled WGS sequence"/>
</dbReference>
<dbReference type="SUPFAM" id="SSF58104">
    <property type="entry name" value="Methyl-accepting chemotaxis protein (MCP) signaling domain"/>
    <property type="match status" value="1"/>
</dbReference>
<reference evidence="7 8" key="1">
    <citation type="submission" date="2018-06" db="EMBL/GenBank/DDBJ databases">
        <authorList>
            <consortium name="Pathogen Informatics"/>
            <person name="Doyle S."/>
        </authorList>
    </citation>
    <scope>NUCLEOTIDE SEQUENCE [LARGE SCALE GENOMIC DNA]</scope>
    <source>
        <strain evidence="7 8">NCTC13093</strain>
    </source>
</reference>
<dbReference type="FunFam" id="1.10.287.950:FF:000001">
    <property type="entry name" value="Methyl-accepting chemotaxis sensory transducer"/>
    <property type="match status" value="1"/>
</dbReference>
<dbReference type="CDD" id="cd11386">
    <property type="entry name" value="MCP_signal"/>
    <property type="match status" value="1"/>
</dbReference>
<evidence type="ECO:0000256" key="1">
    <source>
        <dbReference type="ARBA" id="ARBA00004370"/>
    </source>
</evidence>
<proteinExistence type="inferred from homology"/>
<accession>A0A2X0VBI0</accession>
<keyword evidence="5" id="KW-0472">Membrane</keyword>